<organism evidence="3 4">
    <name type="scientific">Gemmobacter megaterium</name>
    <dbReference type="NCBI Taxonomy" id="1086013"/>
    <lineage>
        <taxon>Bacteria</taxon>
        <taxon>Pseudomonadati</taxon>
        <taxon>Pseudomonadota</taxon>
        <taxon>Alphaproteobacteria</taxon>
        <taxon>Rhodobacterales</taxon>
        <taxon>Paracoccaceae</taxon>
        <taxon>Gemmobacter</taxon>
    </lineage>
</organism>
<protein>
    <submittedName>
        <fullName evidence="3">Acetyl esterase/lipase</fullName>
    </submittedName>
</protein>
<dbReference type="InterPro" id="IPR050300">
    <property type="entry name" value="GDXG_lipolytic_enzyme"/>
</dbReference>
<proteinExistence type="predicted"/>
<dbReference type="PANTHER" id="PTHR48081:SF8">
    <property type="entry name" value="ALPHA_BETA HYDROLASE FOLD-3 DOMAIN-CONTAINING PROTEIN-RELATED"/>
    <property type="match status" value="1"/>
</dbReference>
<dbReference type="Gene3D" id="3.40.50.1820">
    <property type="entry name" value="alpha/beta hydrolase"/>
    <property type="match status" value="1"/>
</dbReference>
<evidence type="ECO:0000313" key="4">
    <source>
        <dbReference type="Proteomes" id="UP000186141"/>
    </source>
</evidence>
<dbReference type="InterPro" id="IPR013094">
    <property type="entry name" value="AB_hydrolase_3"/>
</dbReference>
<dbReference type="Pfam" id="PF07859">
    <property type="entry name" value="Abhydrolase_3"/>
    <property type="match status" value="1"/>
</dbReference>
<dbReference type="PANTHER" id="PTHR48081">
    <property type="entry name" value="AB HYDROLASE SUPERFAMILY PROTEIN C4A8.06C"/>
    <property type="match status" value="1"/>
</dbReference>
<dbReference type="AlphaFoldDB" id="A0A1N7PHY0"/>
<sequence>MSLRLELLRLGLRWGAKRRMSRVATPVQARQQFRHLARHLPEPPHLLRLHIGGMDRITAGPVDERAVILWCHGGAYIVGGPGTHATMLGRLSRLSRLAVLAPDYRKAPEHPAPAAFEDVRAAHGQLVAQGWPPSRIVLGGDSAGGGLALALLADLCARGLRPACCIVFSPWADMTLSGDSLHRNGAADPLLPVHRIEEARRHVLGDLRPDDPRISPLHAVFDAPPPVLIQVGSDEILLDDARRMAEHLHKAGAMVTLEEWARAPHVWQMFDGWLPEARRALWTAARFAADHAGVSIASR</sequence>
<dbReference type="InterPro" id="IPR029058">
    <property type="entry name" value="AB_hydrolase_fold"/>
</dbReference>
<dbReference type="SUPFAM" id="SSF53474">
    <property type="entry name" value="alpha/beta-Hydrolases"/>
    <property type="match status" value="1"/>
</dbReference>
<dbReference type="STRING" id="1086013.SAMN05421774_105256"/>
<dbReference type="OrthoDB" id="9806180at2"/>
<reference evidence="3 4" key="1">
    <citation type="submission" date="2017-01" db="EMBL/GenBank/DDBJ databases">
        <authorList>
            <person name="Mah S.A."/>
            <person name="Swanson W.J."/>
            <person name="Moy G.W."/>
            <person name="Vacquier V.D."/>
        </authorList>
    </citation>
    <scope>NUCLEOTIDE SEQUENCE [LARGE SCALE GENOMIC DNA]</scope>
    <source>
        <strain evidence="3 4">DSM 26375</strain>
    </source>
</reference>
<dbReference type="GO" id="GO:0016787">
    <property type="term" value="F:hydrolase activity"/>
    <property type="evidence" value="ECO:0007669"/>
    <property type="project" value="UniProtKB-KW"/>
</dbReference>
<accession>A0A1N7PHY0</accession>
<name>A0A1N7PHY0_9RHOB</name>
<evidence type="ECO:0000256" key="1">
    <source>
        <dbReference type="ARBA" id="ARBA00022801"/>
    </source>
</evidence>
<keyword evidence="4" id="KW-1185">Reference proteome</keyword>
<dbReference type="Proteomes" id="UP000186141">
    <property type="component" value="Unassembled WGS sequence"/>
</dbReference>
<evidence type="ECO:0000259" key="2">
    <source>
        <dbReference type="Pfam" id="PF07859"/>
    </source>
</evidence>
<keyword evidence="1" id="KW-0378">Hydrolase</keyword>
<feature type="domain" description="Alpha/beta hydrolase fold-3" evidence="2">
    <location>
        <begin position="68"/>
        <end position="268"/>
    </location>
</feature>
<dbReference type="EMBL" id="FTOT01000005">
    <property type="protein sequence ID" value="SIT09959.1"/>
    <property type="molecule type" value="Genomic_DNA"/>
</dbReference>
<gene>
    <name evidence="3" type="ORF">SAMN05421774_105256</name>
</gene>
<evidence type="ECO:0000313" key="3">
    <source>
        <dbReference type="EMBL" id="SIT09959.1"/>
    </source>
</evidence>